<feature type="compositionally biased region" description="Low complexity" evidence="1">
    <location>
        <begin position="16"/>
        <end position="26"/>
    </location>
</feature>
<dbReference type="EMBL" id="MU006331">
    <property type="protein sequence ID" value="KAF2846871.1"/>
    <property type="molecule type" value="Genomic_DNA"/>
</dbReference>
<dbReference type="AlphaFoldDB" id="A0A6A7AUA8"/>
<keyword evidence="3" id="KW-1185">Reference proteome</keyword>
<feature type="region of interest" description="Disordered" evidence="1">
    <location>
        <begin position="179"/>
        <end position="257"/>
    </location>
</feature>
<proteinExistence type="predicted"/>
<sequence>MWGAEGWRGRPCHRPSAASRASRWSAVTERSTGQSGRETCGRAPPQVCLDGDSTQYCACTVYTCSGGCQCPSIHTVGRHSGRAAVLPRHAQGTSSRRSARPAHLGRALAGRGYSPNKRTTTGALEDIFGVRPVPTPSLVRRRVEPAAVSKIRWIPYITHASSHHLGSASARRATAVDHPPFRCQPCPPTHLHPTTQHSQRPPPHLRTTAPPHHRTHAALSGPRRRCRPSGTLAPSHPRTHAQQPGVRQVPEPAVRTT</sequence>
<name>A0A6A7AUA8_9PLEO</name>
<feature type="compositionally biased region" description="Polar residues" evidence="1">
    <location>
        <begin position="28"/>
        <end position="37"/>
    </location>
</feature>
<evidence type="ECO:0000256" key="1">
    <source>
        <dbReference type="SAM" id="MobiDB-lite"/>
    </source>
</evidence>
<organism evidence="2 3">
    <name type="scientific">Plenodomus tracheiphilus IPT5</name>
    <dbReference type="NCBI Taxonomy" id="1408161"/>
    <lineage>
        <taxon>Eukaryota</taxon>
        <taxon>Fungi</taxon>
        <taxon>Dikarya</taxon>
        <taxon>Ascomycota</taxon>
        <taxon>Pezizomycotina</taxon>
        <taxon>Dothideomycetes</taxon>
        <taxon>Pleosporomycetidae</taxon>
        <taxon>Pleosporales</taxon>
        <taxon>Pleosporineae</taxon>
        <taxon>Leptosphaeriaceae</taxon>
        <taxon>Plenodomus</taxon>
    </lineage>
</organism>
<feature type="region of interest" description="Disordered" evidence="1">
    <location>
        <begin position="88"/>
        <end position="120"/>
    </location>
</feature>
<gene>
    <name evidence="2" type="ORF">T440DRAFT_221436</name>
</gene>
<feature type="region of interest" description="Disordered" evidence="1">
    <location>
        <begin position="1"/>
        <end position="42"/>
    </location>
</feature>
<reference evidence="2" key="1">
    <citation type="submission" date="2020-01" db="EMBL/GenBank/DDBJ databases">
        <authorList>
            <consortium name="DOE Joint Genome Institute"/>
            <person name="Haridas S."/>
            <person name="Albert R."/>
            <person name="Binder M."/>
            <person name="Bloem J."/>
            <person name="Labutti K."/>
            <person name="Salamov A."/>
            <person name="Andreopoulos B."/>
            <person name="Baker S.E."/>
            <person name="Barry K."/>
            <person name="Bills G."/>
            <person name="Bluhm B.H."/>
            <person name="Cannon C."/>
            <person name="Castanera R."/>
            <person name="Culley D.E."/>
            <person name="Daum C."/>
            <person name="Ezra D."/>
            <person name="Gonzalez J.B."/>
            <person name="Henrissat B."/>
            <person name="Kuo A."/>
            <person name="Liang C."/>
            <person name="Lipzen A."/>
            <person name="Lutzoni F."/>
            <person name="Magnuson J."/>
            <person name="Mondo S."/>
            <person name="Nolan M."/>
            <person name="Ohm R."/>
            <person name="Pangilinan J."/>
            <person name="Park H.-J."/>
            <person name="Ramirez L."/>
            <person name="Alfaro M."/>
            <person name="Sun H."/>
            <person name="Tritt A."/>
            <person name="Yoshinaga Y."/>
            <person name="Zwiers L.-H."/>
            <person name="Turgeon B.G."/>
            <person name="Goodwin S.B."/>
            <person name="Spatafora J.W."/>
            <person name="Crous P.W."/>
            <person name="Grigoriev I.V."/>
        </authorList>
    </citation>
    <scope>NUCLEOTIDE SEQUENCE</scope>
    <source>
        <strain evidence="2">IPT5</strain>
    </source>
</reference>
<accession>A0A6A7AUA8</accession>
<evidence type="ECO:0000313" key="2">
    <source>
        <dbReference type="EMBL" id="KAF2846871.1"/>
    </source>
</evidence>
<dbReference type="Proteomes" id="UP000799423">
    <property type="component" value="Unassembled WGS sequence"/>
</dbReference>
<evidence type="ECO:0000313" key="3">
    <source>
        <dbReference type="Proteomes" id="UP000799423"/>
    </source>
</evidence>
<protein>
    <submittedName>
        <fullName evidence="2">Uncharacterized protein</fullName>
    </submittedName>
</protein>
<feature type="compositionally biased region" description="Basic residues" evidence="1">
    <location>
        <begin position="211"/>
        <end position="227"/>
    </location>
</feature>